<dbReference type="Pfam" id="PF16147">
    <property type="entry name" value="DUF4855"/>
    <property type="match status" value="1"/>
</dbReference>
<evidence type="ECO:0008006" key="4">
    <source>
        <dbReference type="Google" id="ProtNLM"/>
    </source>
</evidence>
<reference evidence="2 3" key="1">
    <citation type="submission" date="2014-07" db="EMBL/GenBank/DDBJ databases">
        <authorList>
            <person name="McCorrison J."/>
            <person name="Sanka R."/>
            <person name="Torralba M."/>
            <person name="Gillis M."/>
            <person name="Haft D.H."/>
            <person name="Methe B."/>
            <person name="Sutton G."/>
            <person name="Nelson K.E."/>
        </authorList>
    </citation>
    <scope>NUCLEOTIDE SEQUENCE [LARGE SCALE GENOMIC DNA]</scope>
    <source>
        <strain evidence="2 3">DNF00853</strain>
    </source>
</reference>
<proteinExistence type="predicted"/>
<dbReference type="PROSITE" id="PS51257">
    <property type="entry name" value="PROKAR_LIPOPROTEIN"/>
    <property type="match status" value="1"/>
</dbReference>
<evidence type="ECO:0000256" key="1">
    <source>
        <dbReference type="SAM" id="SignalP"/>
    </source>
</evidence>
<feature type="signal peptide" evidence="1">
    <location>
        <begin position="1"/>
        <end position="29"/>
    </location>
</feature>
<keyword evidence="1" id="KW-0732">Signal</keyword>
<sequence>MKTNILLKNKRLLSVGIILLLASTLTSCASPDPSNNKNDRNISFKTKPFEREKNVFHHAVPQHTVLIYSGGAHRPFQWDAEHFDPYLAGKVDGKEKWLFDGFLFLEILDGHGRGFASGYQKKAARKEEWEKLLSGYFKKGNAIAALNEQAQAVKKRIGASKAGKRKVVLVIPEPIPNQTDWGEINGKKMVFTDQNDRLSACKWYIDRAEQLFRDSHLTELELVGFYWLAEEATNTRHLVNQVSEYLDKKGYDFYWIPYFYADGYNEWQHLGFNVPYYQPNYFFDEKHPYSRLQETCDRAAKYGMNLEVEFDDRALASQNNWGYRLRDYLDVFEKNGAFNSLKIAYYQGNDTFYKLAKSDQPADQTLYKRLVKLIAK</sequence>
<dbReference type="OrthoDB" id="3799295at2"/>
<dbReference type="InterPro" id="IPR032329">
    <property type="entry name" value="DUF4855"/>
</dbReference>
<dbReference type="RefSeq" id="WP_036871652.1">
    <property type="nucleotide sequence ID" value="NZ_JRNN01000025.1"/>
</dbReference>
<accession>A0A096B1I4</accession>
<dbReference type="EMBL" id="JRNN01000025">
    <property type="protein sequence ID" value="KGF36692.1"/>
    <property type="molecule type" value="Genomic_DNA"/>
</dbReference>
<dbReference type="AlphaFoldDB" id="A0A096B1I4"/>
<name>A0A096B1I4_9BACT</name>
<comment type="caution">
    <text evidence="2">The sequence shown here is derived from an EMBL/GenBank/DDBJ whole genome shotgun (WGS) entry which is preliminary data.</text>
</comment>
<evidence type="ECO:0000313" key="3">
    <source>
        <dbReference type="Proteomes" id="UP000029556"/>
    </source>
</evidence>
<feature type="chain" id="PRO_5001925355" description="DUF4855 domain-containing protein" evidence="1">
    <location>
        <begin position="30"/>
        <end position="376"/>
    </location>
</feature>
<organism evidence="2 3">
    <name type="scientific">Hoylesella buccalis DNF00853</name>
    <dbReference type="NCBI Taxonomy" id="1401074"/>
    <lineage>
        <taxon>Bacteria</taxon>
        <taxon>Pseudomonadati</taxon>
        <taxon>Bacteroidota</taxon>
        <taxon>Bacteroidia</taxon>
        <taxon>Bacteroidales</taxon>
        <taxon>Prevotellaceae</taxon>
        <taxon>Hoylesella</taxon>
    </lineage>
</organism>
<dbReference type="Proteomes" id="UP000029556">
    <property type="component" value="Unassembled WGS sequence"/>
</dbReference>
<protein>
    <recommendedName>
        <fullName evidence="4">DUF4855 domain-containing protein</fullName>
    </recommendedName>
</protein>
<evidence type="ECO:0000313" key="2">
    <source>
        <dbReference type="EMBL" id="KGF36692.1"/>
    </source>
</evidence>
<gene>
    <name evidence="2" type="ORF">HMPREF2137_01465</name>
</gene>